<dbReference type="Pfam" id="PF00583">
    <property type="entry name" value="Acetyltransf_1"/>
    <property type="match status" value="1"/>
</dbReference>
<dbReference type="FunFam" id="3.40.630.30:FF:000033">
    <property type="entry name" value="N-alpha-acetyltransferase 40 isoform X1"/>
    <property type="match status" value="1"/>
</dbReference>
<proteinExistence type="inferred from homology"/>
<comment type="caution">
    <text evidence="17">The sequence shown here is derived from an EMBL/GenBank/DDBJ whole genome shotgun (WGS) entry which is preliminary data.</text>
</comment>
<organism evidence="17 18">
    <name type="scientific">Pocillopora meandrina</name>
    <dbReference type="NCBI Taxonomy" id="46732"/>
    <lineage>
        <taxon>Eukaryota</taxon>
        <taxon>Metazoa</taxon>
        <taxon>Cnidaria</taxon>
        <taxon>Anthozoa</taxon>
        <taxon>Hexacorallia</taxon>
        <taxon>Scleractinia</taxon>
        <taxon>Astrocoeniina</taxon>
        <taxon>Pocilloporidae</taxon>
        <taxon>Pocillopora</taxon>
    </lineage>
</organism>
<evidence type="ECO:0000256" key="2">
    <source>
        <dbReference type="ARBA" id="ARBA00004496"/>
    </source>
</evidence>
<evidence type="ECO:0000256" key="15">
    <source>
        <dbReference type="ARBA" id="ARBA00082154"/>
    </source>
</evidence>
<feature type="domain" description="N-acetyltransferase" evidence="16">
    <location>
        <begin position="108"/>
        <end position="263"/>
    </location>
</feature>
<dbReference type="Proteomes" id="UP001159428">
    <property type="component" value="Unassembled WGS sequence"/>
</dbReference>
<keyword evidence="8" id="KW-0519">Myristate</keyword>
<comment type="catalytic activity">
    <reaction evidence="13">
        <text>N-terminal L-seryl-[histone H4] + acetyl-CoA = N-terminal N(alpha)-acetyl-L-seryl-[histone H4] + CoA + H(+)</text>
        <dbReference type="Rhea" id="RHEA:50596"/>
        <dbReference type="Rhea" id="RHEA-COMP:12740"/>
        <dbReference type="Rhea" id="RHEA-COMP:12743"/>
        <dbReference type="ChEBI" id="CHEBI:15378"/>
        <dbReference type="ChEBI" id="CHEBI:57287"/>
        <dbReference type="ChEBI" id="CHEBI:57288"/>
        <dbReference type="ChEBI" id="CHEBI:64738"/>
        <dbReference type="ChEBI" id="CHEBI:83690"/>
        <dbReference type="EC" id="2.3.1.257"/>
    </reaction>
</comment>
<dbReference type="GO" id="GO:0005634">
    <property type="term" value="C:nucleus"/>
    <property type="evidence" value="ECO:0007669"/>
    <property type="project" value="UniProtKB-SubCell"/>
</dbReference>
<evidence type="ECO:0000256" key="4">
    <source>
        <dbReference type="ARBA" id="ARBA00012950"/>
    </source>
</evidence>
<dbReference type="CDD" id="cd04301">
    <property type="entry name" value="NAT_SF"/>
    <property type="match status" value="1"/>
</dbReference>
<keyword evidence="10" id="KW-0449">Lipoprotein</keyword>
<dbReference type="GO" id="GO:0005737">
    <property type="term" value="C:cytoplasm"/>
    <property type="evidence" value="ECO:0007669"/>
    <property type="project" value="UniProtKB-SubCell"/>
</dbReference>
<dbReference type="PANTHER" id="PTHR20531:SF1">
    <property type="entry name" value="N-ALPHA-ACETYLTRANSFERASE 40"/>
    <property type="match status" value="1"/>
</dbReference>
<dbReference type="PROSITE" id="PS51186">
    <property type="entry name" value="GNAT"/>
    <property type="match status" value="1"/>
</dbReference>
<dbReference type="SUPFAM" id="SSF55729">
    <property type="entry name" value="Acyl-CoA N-acyltransferases (Nat)"/>
    <property type="match status" value="1"/>
</dbReference>
<evidence type="ECO:0000256" key="11">
    <source>
        <dbReference type="ARBA" id="ARBA00023315"/>
    </source>
</evidence>
<keyword evidence="9" id="KW-0539">Nucleus</keyword>
<comment type="catalytic activity">
    <reaction evidence="12">
        <text>N-terminal L-seryl-[histone H2A] + acetyl-CoA = N-terminal N(alpha)-acetyl-L-seryl-[histone H2A] + CoA + H(+)</text>
        <dbReference type="Rhea" id="RHEA:50600"/>
        <dbReference type="Rhea" id="RHEA-COMP:12742"/>
        <dbReference type="Rhea" id="RHEA-COMP:12744"/>
        <dbReference type="ChEBI" id="CHEBI:15378"/>
        <dbReference type="ChEBI" id="CHEBI:57287"/>
        <dbReference type="ChEBI" id="CHEBI:57288"/>
        <dbReference type="ChEBI" id="CHEBI:64738"/>
        <dbReference type="ChEBI" id="CHEBI:83690"/>
        <dbReference type="EC" id="2.3.1.257"/>
    </reaction>
</comment>
<dbReference type="InterPro" id="IPR000182">
    <property type="entry name" value="GNAT_dom"/>
</dbReference>
<keyword evidence="11" id="KW-0012">Acyltransferase</keyword>
<gene>
    <name evidence="17" type="ORF">PMEA_00013194</name>
</gene>
<keyword evidence="6" id="KW-0963">Cytoplasm</keyword>
<dbReference type="GO" id="GO:1990189">
    <property type="term" value="F:protein N-terminal-serine acetyltransferase activity"/>
    <property type="evidence" value="ECO:0007669"/>
    <property type="project" value="UniProtKB-EC"/>
</dbReference>
<evidence type="ECO:0000256" key="6">
    <source>
        <dbReference type="ARBA" id="ARBA00022490"/>
    </source>
</evidence>
<dbReference type="AlphaFoldDB" id="A0AAU9WWZ4"/>
<dbReference type="InterPro" id="IPR016181">
    <property type="entry name" value="Acyl_CoA_acyltransferase"/>
</dbReference>
<dbReference type="GO" id="GO:0010485">
    <property type="term" value="F:histone H4 acetyltransferase activity"/>
    <property type="evidence" value="ECO:0007669"/>
    <property type="project" value="InterPro"/>
</dbReference>
<accession>A0AAU9WWZ4</accession>
<dbReference type="EC" id="2.3.1.257" evidence="4"/>
<reference evidence="17 18" key="1">
    <citation type="submission" date="2022-05" db="EMBL/GenBank/DDBJ databases">
        <authorList>
            <consortium name="Genoscope - CEA"/>
            <person name="William W."/>
        </authorList>
    </citation>
    <scope>NUCLEOTIDE SEQUENCE [LARGE SCALE GENOMIC DNA]</scope>
</reference>
<dbReference type="PANTHER" id="PTHR20531">
    <property type="entry name" value="N-ALPHA-ACETYLTRANSFERASE 40"/>
    <property type="match status" value="1"/>
</dbReference>
<evidence type="ECO:0000256" key="1">
    <source>
        <dbReference type="ARBA" id="ARBA00004123"/>
    </source>
</evidence>
<dbReference type="EMBL" id="CALNXJ010000023">
    <property type="protein sequence ID" value="CAH3128939.1"/>
    <property type="molecule type" value="Genomic_DNA"/>
</dbReference>
<keyword evidence="18" id="KW-1185">Reference proteome</keyword>
<evidence type="ECO:0000256" key="7">
    <source>
        <dbReference type="ARBA" id="ARBA00022679"/>
    </source>
</evidence>
<evidence type="ECO:0000256" key="9">
    <source>
        <dbReference type="ARBA" id="ARBA00023242"/>
    </source>
</evidence>
<name>A0AAU9WWZ4_9CNID</name>
<evidence type="ECO:0000313" key="18">
    <source>
        <dbReference type="Proteomes" id="UP001159428"/>
    </source>
</evidence>
<sequence>MPQKFLRSEFLRLKYVLSNRKAFLFLNLYATSCCIFFSYCVSCPQKKSSKGKEKKLKRKEEMAKVNAAQAVIDVANEVKDPLASLTAFKTFKRNGLDLCLECKRLQDMSTEDINWAFDLTKHNMQLLYENSSWGWNDKRKRDEMTEDKARYLIAREESGKAVAFSHFRFDLEEGDEVLYCYEIQVESEARGKGLGKFLMLILEMIAHRAQMKKIMLTVFKENERAQNFFIKIMKFQADETSPGIWDPMNSEDYFYDILSKPLVRKAATNNDMGSRDTAA</sequence>
<comment type="similarity">
    <text evidence="3">Belongs to the acetyltransferase family. NAA40 subfamily.</text>
</comment>
<keyword evidence="7" id="KW-0808">Transferase</keyword>
<protein>
    <recommendedName>
        <fullName evidence="5">N-alpha-acetyltransferase 40</fullName>
        <ecNumber evidence="4">2.3.1.257</ecNumber>
    </recommendedName>
    <alternativeName>
        <fullName evidence="14">N-acetyltransferase 11</fullName>
    </alternativeName>
    <alternativeName>
        <fullName evidence="15">N-alpha-acetyltransferase D</fullName>
    </alternativeName>
</protein>
<evidence type="ECO:0000256" key="14">
    <source>
        <dbReference type="ARBA" id="ARBA00079213"/>
    </source>
</evidence>
<evidence type="ECO:0000256" key="13">
    <source>
        <dbReference type="ARBA" id="ARBA00049524"/>
    </source>
</evidence>
<evidence type="ECO:0000256" key="10">
    <source>
        <dbReference type="ARBA" id="ARBA00023288"/>
    </source>
</evidence>
<evidence type="ECO:0000259" key="16">
    <source>
        <dbReference type="PROSITE" id="PS51186"/>
    </source>
</evidence>
<evidence type="ECO:0000256" key="5">
    <source>
        <dbReference type="ARBA" id="ARBA00015043"/>
    </source>
</evidence>
<comment type="subcellular location">
    <subcellularLocation>
        <location evidence="2">Cytoplasm</location>
    </subcellularLocation>
    <subcellularLocation>
        <location evidence="1">Nucleus</location>
    </subcellularLocation>
</comment>
<evidence type="ECO:0000313" key="17">
    <source>
        <dbReference type="EMBL" id="CAH3128939.1"/>
    </source>
</evidence>
<evidence type="ECO:0000256" key="3">
    <source>
        <dbReference type="ARBA" id="ARBA00008870"/>
    </source>
</evidence>
<dbReference type="GO" id="GO:0043998">
    <property type="term" value="F:histone H2A acetyltransferase activity"/>
    <property type="evidence" value="ECO:0007669"/>
    <property type="project" value="InterPro"/>
</dbReference>
<evidence type="ECO:0000256" key="8">
    <source>
        <dbReference type="ARBA" id="ARBA00022707"/>
    </source>
</evidence>
<dbReference type="InterPro" id="IPR039949">
    <property type="entry name" value="NAA40"/>
</dbReference>
<dbReference type="Gene3D" id="3.40.630.30">
    <property type="match status" value="1"/>
</dbReference>
<evidence type="ECO:0000256" key="12">
    <source>
        <dbReference type="ARBA" id="ARBA00047821"/>
    </source>
</evidence>